<organism evidence="8 9">
    <name type="scientific">Physocladia obscura</name>
    <dbReference type="NCBI Taxonomy" id="109957"/>
    <lineage>
        <taxon>Eukaryota</taxon>
        <taxon>Fungi</taxon>
        <taxon>Fungi incertae sedis</taxon>
        <taxon>Chytridiomycota</taxon>
        <taxon>Chytridiomycota incertae sedis</taxon>
        <taxon>Chytridiomycetes</taxon>
        <taxon>Chytridiales</taxon>
        <taxon>Chytriomycetaceae</taxon>
        <taxon>Physocladia</taxon>
    </lineage>
</organism>
<dbReference type="InterPro" id="IPR029052">
    <property type="entry name" value="Metallo-depent_PP-like"/>
</dbReference>
<evidence type="ECO:0000313" key="8">
    <source>
        <dbReference type="EMBL" id="KAJ3133699.1"/>
    </source>
</evidence>
<dbReference type="EMBL" id="JADGJH010000208">
    <property type="protein sequence ID" value="KAJ3133699.1"/>
    <property type="molecule type" value="Genomic_DNA"/>
</dbReference>
<dbReference type="SUPFAM" id="SSF56300">
    <property type="entry name" value="Metallo-dependent phosphatases"/>
    <property type="match status" value="1"/>
</dbReference>
<dbReference type="InterPro" id="IPR000979">
    <property type="entry name" value="Phosphodiesterase_MJ0936/Vps29"/>
</dbReference>
<comment type="caution">
    <text evidence="8">The sequence shown here is derived from an EMBL/GenBank/DDBJ whole genome shotgun (WGS) entry which is preliminary data.</text>
</comment>
<evidence type="ECO:0000256" key="3">
    <source>
        <dbReference type="ARBA" id="ARBA00022723"/>
    </source>
</evidence>
<dbReference type="GO" id="GO:0016787">
    <property type="term" value="F:hydrolase activity"/>
    <property type="evidence" value="ECO:0007669"/>
    <property type="project" value="UniProtKB-KW"/>
</dbReference>
<dbReference type="PROSITE" id="PS01269">
    <property type="entry name" value="UPF0025"/>
    <property type="match status" value="1"/>
</dbReference>
<name>A0AAD5XJL9_9FUNG</name>
<dbReference type="InterPro" id="IPR020935">
    <property type="entry name" value="PdiEstase_YfcE_CS"/>
</dbReference>
<sequence>MVLVLAIGDLHIPTRAADIPAKFKKLLVPGKMHKAIVTGNSGKEALEFVRSLVSAETVAVAGDWDADPALPLTATLTVGSIKIGVVHGHSVIPWGDRLALSAVARELDCDVLISGHTHTFDAFESESRFYLNPGSATGAFSPFKPLVRVPIPRDSVEPPPTINPAAESVNINNNIDDNDNAGDKPVEEKQPELSAAANNATTNNANESVGLPAEESKGFIDSNKENDVNNSNDDAHQKIEPESLKNELQEDSANSENHSEDNQENQKETPDFVEEKYQRENECRHDENTNDDDADENAAVISANGGAVSQYQSFADVHEFGHDDAGWGNESPKLKPISHDADNIPHNNIYNQHNQDESLSESRQEKEITADPTPVAPTVAQTPGAILASAPSATTASASAVPLTKKQDEKRAFKLVSQVVPSFALLDIQGNTVVVYVYKLVDGDVKVEKLEFTKKI</sequence>
<keyword evidence="4" id="KW-0378">Hydrolase</keyword>
<feature type="compositionally biased region" description="Basic and acidic residues" evidence="6">
    <location>
        <begin position="257"/>
        <end position="271"/>
    </location>
</feature>
<dbReference type="Pfam" id="PF12850">
    <property type="entry name" value="Metallophos_2"/>
    <property type="match status" value="1"/>
</dbReference>
<feature type="domain" description="Calcineurin-like phosphoesterase" evidence="7">
    <location>
        <begin position="4"/>
        <end position="140"/>
    </location>
</feature>
<evidence type="ECO:0000256" key="2">
    <source>
        <dbReference type="ARBA" id="ARBA00017767"/>
    </source>
</evidence>
<feature type="compositionally biased region" description="Basic and acidic residues" evidence="6">
    <location>
        <begin position="354"/>
        <end position="369"/>
    </location>
</feature>
<keyword evidence="9" id="KW-1185">Reference proteome</keyword>
<evidence type="ECO:0000259" key="7">
    <source>
        <dbReference type="Pfam" id="PF12850"/>
    </source>
</evidence>
<feature type="region of interest" description="Disordered" evidence="6">
    <location>
        <begin position="341"/>
        <end position="377"/>
    </location>
</feature>
<gene>
    <name evidence="8" type="primary">VPS29</name>
    <name evidence="8" type="ORF">HK100_004123</name>
</gene>
<dbReference type="PANTHER" id="PTHR11124">
    <property type="entry name" value="VACUOLAR SORTING PROTEIN VPS29"/>
    <property type="match status" value="1"/>
</dbReference>
<feature type="region of interest" description="Disordered" evidence="6">
    <location>
        <begin position="151"/>
        <end position="271"/>
    </location>
</feature>
<evidence type="ECO:0000313" key="9">
    <source>
        <dbReference type="Proteomes" id="UP001211907"/>
    </source>
</evidence>
<reference evidence="8" key="1">
    <citation type="submission" date="2020-05" db="EMBL/GenBank/DDBJ databases">
        <title>Phylogenomic resolution of chytrid fungi.</title>
        <authorList>
            <person name="Stajich J.E."/>
            <person name="Amses K."/>
            <person name="Simmons R."/>
            <person name="Seto K."/>
            <person name="Myers J."/>
            <person name="Bonds A."/>
            <person name="Quandt C.A."/>
            <person name="Barry K."/>
            <person name="Liu P."/>
            <person name="Grigoriev I."/>
            <person name="Longcore J.E."/>
            <person name="James T.Y."/>
        </authorList>
    </citation>
    <scope>NUCLEOTIDE SEQUENCE</scope>
    <source>
        <strain evidence="8">JEL0513</strain>
    </source>
</reference>
<feature type="compositionally biased region" description="Basic and acidic residues" evidence="6">
    <location>
        <begin position="181"/>
        <end position="191"/>
    </location>
</feature>
<evidence type="ECO:0000256" key="5">
    <source>
        <dbReference type="RuleBase" id="RU362040"/>
    </source>
</evidence>
<dbReference type="AlphaFoldDB" id="A0AAD5XJL9"/>
<dbReference type="InterPro" id="IPR024654">
    <property type="entry name" value="Calcineurin-like_PHP_lpxH"/>
</dbReference>
<protein>
    <recommendedName>
        <fullName evidence="2 5">Vacuolar protein sorting-associated protein 29</fullName>
    </recommendedName>
</protein>
<dbReference type="Gene3D" id="3.60.21.10">
    <property type="match status" value="2"/>
</dbReference>
<proteinExistence type="inferred from homology"/>
<dbReference type="GO" id="GO:0046872">
    <property type="term" value="F:metal ion binding"/>
    <property type="evidence" value="ECO:0007669"/>
    <property type="project" value="UniProtKB-KW"/>
</dbReference>
<keyword evidence="3" id="KW-0479">Metal-binding</keyword>
<comment type="similarity">
    <text evidence="1 5">Belongs to the VPS29 family.</text>
</comment>
<dbReference type="NCBIfam" id="TIGR00040">
    <property type="entry name" value="yfcE"/>
    <property type="match status" value="1"/>
</dbReference>
<feature type="compositionally biased region" description="Low complexity" evidence="6">
    <location>
        <begin position="195"/>
        <end position="206"/>
    </location>
</feature>
<accession>A0AAD5XJL9</accession>
<dbReference type="Proteomes" id="UP001211907">
    <property type="component" value="Unassembled WGS sequence"/>
</dbReference>
<feature type="compositionally biased region" description="Basic and acidic residues" evidence="6">
    <location>
        <begin position="214"/>
        <end position="248"/>
    </location>
</feature>
<evidence type="ECO:0000256" key="1">
    <source>
        <dbReference type="ARBA" id="ARBA00005945"/>
    </source>
</evidence>
<evidence type="ECO:0000256" key="4">
    <source>
        <dbReference type="ARBA" id="ARBA00022801"/>
    </source>
</evidence>
<evidence type="ECO:0000256" key="6">
    <source>
        <dbReference type="SAM" id="MobiDB-lite"/>
    </source>
</evidence>